<sequence>MAQEGIETIGTQEGTETTGTQKVTETTGQLITPPITTRQSPEVGASNTGPQPDDPQAEASTSSASLKQSPDDDNKLENDIRTYLKKAEEALSILPKSNQIEQEFIQIYGLDTSHIKEHFLYLKYLNRHLTFLNDYLDYGQLLLDRLLEKEKEKNLEEPNVNKEEEIVPHPPANPDEISDIYSLAPMLESKVFTFTERRDEKKKEIEKTKAKLLKTSKKPKQKLLRQEFKKHKEAERILDELKKTHDSKREDDVKGILKKKLPTSIGIIEKKIENVLYDRINAQKDLSDLENEISDIKYTNDKYKRLKTIHKFINYFISKRTDELKKLLTPEQLKKLEKEYPSISNSQPQVFQQKTVLDTKKQYYIQKAINELEEAISKNPKKIKPPIDLDLKEKRQKEKRQKEKLQKEKLQKEKLQKEKLQKEKLQNLKRSKEKLEDLNAFNNKEFKKAVGNANKALVEIFLKKHPVTHEFLSVAQKTPKDKKIKIAIPKAIATKKTPKAITEKQAKAEDRVKQQLVDELLTMKAKEEKPLTKKTLKEAIKRVRARNNAAKKVWEGIDAGNYAHKISDTLNYHDIYNHLRKEFRHVPGMGFIPRVNDKVYTNKIKTIEGKERKFFHFVNRDHWLRDEVISQDNTIRKPKANVNDIIENAKGYIIKDIIKTIEGIDIKDALKTKIGIVENKDTKQQSIIKTIENENRENNEKLQDIIKTIENEDTKKKLRNLIKGVNKVTEKKLRDFKETVRDEDTREKLQAIIKIVEDKNTKNNLQTIITAEDKDIEKELRDFIKTVKNENTKKELQAIINNVKNRNTKKKLQAIIDNNVKNRNTKEELQAIIDNVKNRNTKNNLQSKALQLKALQAIITTEKIDGEITLNQPKRENGINILFKGVTEKILELGQGDESNQINANFGIREKLLKALDKARKDAILKAELTPSQQRSLYELQKKIVLAAVKGKIAPREQEEERRLLYEYAQNLSNEDKAREFKQLLKEDFKRVTKRDKSNLWHNAVITPYYYTKNTKYNVPSSVKNKYRIRYFFSSFTKEGNLRYAEKFWKDAARSQAKAMTGSEKGQGPTPAQALIYHTSAFYGYTRAAMAYNKAGKDDYAAAMVQKASEIKKKNILPALYTAATEIRKGYPQVASELDQTIVHARSTYGAAEVAAHIEKESVETIKVEISNQEAIIKEQLSQSKPKKAGWLSNISKLFSKNKGLNITEPIQTPTPTIPVTAPIVSPTPKPTTTSEPTINIGDDSYTIKNLGGNGDCLFRVVAYHLRNSGESRYKKITAKKVRKLCCDYMKNNLKTFGVNNKEHAKSFKEIIKKMREETTWGTALEVAAMEHAFGYKLNYYEEREDGNHQLHDLKENLSNDIKVKEGDFKGTFNILNTTDTQGNPNHFVALIPADKVNQEQKNTQKVEGPTASEPIPELSTNSNRNKLRDAGRWSPKVSGIMVPPPISSGQAAIQNGSKRNAFSRISKMFSSSVPGLNPNGFDPLRSGIKLPPSGSVYINKNGEILDPSHYHPVETNQESVDLFTAIVPLLEKLDPKYNDITPKKIREDYIVYVNKNKKGLNDNYINYINKDASFSADVSTIPILQKMYQCNIEVLKQEGTQYKYLDLDQGSITPSSPTITVLAETTKEGTISGYKALIPKEKAKFYEKETIGINNPVNTGTNAMETFLHYSDPINLITGAIGMAFKSLKWIANKLNPFKKKQPSGTTSGSAGSELKLTRKNAKNATEINKLRENIQKEQKEQKEQKNLGASAAAFMGIADGNPLLEKFHTAINKKDKTLKNGGPNPSKRTKTKTKTKTARTP</sequence>
<evidence type="ECO:0000256" key="2">
    <source>
        <dbReference type="SAM" id="MobiDB-lite"/>
    </source>
</evidence>
<accession>A0A9E7A270</accession>
<dbReference type="EMBL" id="CP094358">
    <property type="protein sequence ID" value="UOB18411.1"/>
    <property type="molecule type" value="Genomic_DNA"/>
</dbReference>
<feature type="compositionally biased region" description="Basic and acidic residues" evidence="2">
    <location>
        <begin position="1771"/>
        <end position="1780"/>
    </location>
</feature>
<evidence type="ECO:0000313" key="4">
    <source>
        <dbReference type="EMBL" id="UOB18411.1"/>
    </source>
</evidence>
<feature type="compositionally biased region" description="Low complexity" evidence="2">
    <location>
        <begin position="1218"/>
        <end position="1239"/>
    </location>
</feature>
<dbReference type="InterPro" id="IPR003323">
    <property type="entry name" value="OTU_dom"/>
</dbReference>
<keyword evidence="1" id="KW-0175">Coiled coil</keyword>
<protein>
    <recommendedName>
        <fullName evidence="3">OTU domain-containing protein</fullName>
    </recommendedName>
</protein>
<dbReference type="Gene3D" id="3.90.70.80">
    <property type="match status" value="1"/>
</dbReference>
<dbReference type="RefSeq" id="WP_255844613.1">
    <property type="nucleotide sequence ID" value="NZ_CP094358.1"/>
</dbReference>
<dbReference type="InterPro" id="IPR038765">
    <property type="entry name" value="Papain-like_cys_pep_sf"/>
</dbReference>
<dbReference type="KEGG" id="fbm:MQE35_03765"/>
<feature type="compositionally biased region" description="Polar residues" evidence="2">
    <location>
        <begin position="34"/>
        <end position="50"/>
    </location>
</feature>
<feature type="region of interest" description="Disordered" evidence="2">
    <location>
        <begin position="1400"/>
        <end position="1439"/>
    </location>
</feature>
<gene>
    <name evidence="4" type="ORF">MQE35_03765</name>
</gene>
<dbReference type="CDD" id="cd22744">
    <property type="entry name" value="OTU"/>
    <property type="match status" value="1"/>
</dbReference>
<keyword evidence="5" id="KW-1185">Reference proteome</keyword>
<feature type="region of interest" description="Disordered" evidence="2">
    <location>
        <begin position="1771"/>
        <end position="1803"/>
    </location>
</feature>
<evidence type="ECO:0000256" key="1">
    <source>
        <dbReference type="SAM" id="Coils"/>
    </source>
</evidence>
<feature type="region of interest" description="Disordered" evidence="2">
    <location>
        <begin position="1218"/>
        <end position="1241"/>
    </location>
</feature>
<feature type="compositionally biased region" description="Basic and acidic residues" evidence="2">
    <location>
        <begin position="385"/>
        <end position="413"/>
    </location>
</feature>
<reference evidence="4" key="1">
    <citation type="submission" date="2022-03" db="EMBL/GenBank/DDBJ databases">
        <title>Description of Abyssus ytuae gen. nov., sp. nov., a novel member of the family Flavobacteriaceae isolated from the sediment of Mariana Trench.</title>
        <authorList>
            <person name="Zhang J."/>
            <person name="Xu X."/>
        </authorList>
    </citation>
    <scope>NUCLEOTIDE SEQUENCE</scope>
    <source>
        <strain evidence="4">MT3330</strain>
    </source>
</reference>
<feature type="region of interest" description="Disordered" evidence="2">
    <location>
        <begin position="1"/>
        <end position="76"/>
    </location>
</feature>
<feature type="compositionally biased region" description="Low complexity" evidence="2">
    <location>
        <begin position="1"/>
        <end position="29"/>
    </location>
</feature>
<evidence type="ECO:0000313" key="5">
    <source>
        <dbReference type="Proteomes" id="UP000831290"/>
    </source>
</evidence>
<feature type="compositionally biased region" description="Polar residues" evidence="2">
    <location>
        <begin position="58"/>
        <end position="68"/>
    </location>
</feature>
<proteinExistence type="predicted"/>
<dbReference type="Pfam" id="PF02338">
    <property type="entry name" value="OTU"/>
    <property type="match status" value="1"/>
</dbReference>
<feature type="region of interest" description="Disordered" evidence="2">
    <location>
        <begin position="383"/>
        <end position="413"/>
    </location>
</feature>
<feature type="coiled-coil region" evidence="1">
    <location>
        <begin position="198"/>
        <end position="306"/>
    </location>
</feature>
<evidence type="ECO:0000259" key="3">
    <source>
        <dbReference type="PROSITE" id="PS50802"/>
    </source>
</evidence>
<organism evidence="4 5">
    <name type="scientific">Abyssalbus ytuae</name>
    <dbReference type="NCBI Taxonomy" id="2926907"/>
    <lineage>
        <taxon>Bacteria</taxon>
        <taxon>Pseudomonadati</taxon>
        <taxon>Bacteroidota</taxon>
        <taxon>Flavobacteriia</taxon>
        <taxon>Flavobacteriales</taxon>
        <taxon>Flavobacteriaceae</taxon>
        <taxon>Abyssalbus</taxon>
    </lineage>
</organism>
<feature type="coiled-coil region" evidence="1">
    <location>
        <begin position="793"/>
        <end position="839"/>
    </location>
</feature>
<feature type="compositionally biased region" description="Basic residues" evidence="2">
    <location>
        <begin position="1789"/>
        <end position="1803"/>
    </location>
</feature>
<feature type="region of interest" description="Disordered" evidence="2">
    <location>
        <begin position="1700"/>
        <end position="1726"/>
    </location>
</feature>
<dbReference type="Proteomes" id="UP000831290">
    <property type="component" value="Chromosome"/>
</dbReference>
<dbReference type="PROSITE" id="PS50802">
    <property type="entry name" value="OTU"/>
    <property type="match status" value="1"/>
</dbReference>
<feature type="domain" description="OTU" evidence="3">
    <location>
        <begin position="1246"/>
        <end position="1394"/>
    </location>
</feature>
<dbReference type="SUPFAM" id="SSF54001">
    <property type="entry name" value="Cysteine proteinases"/>
    <property type="match status" value="1"/>
</dbReference>
<name>A0A9E7A270_9FLAO</name>